<organism evidence="1">
    <name type="scientific">marine sediment metagenome</name>
    <dbReference type="NCBI Taxonomy" id="412755"/>
    <lineage>
        <taxon>unclassified sequences</taxon>
        <taxon>metagenomes</taxon>
        <taxon>ecological metagenomes</taxon>
    </lineage>
</organism>
<evidence type="ECO:0000313" key="1">
    <source>
        <dbReference type="EMBL" id="GAI47975.1"/>
    </source>
</evidence>
<proteinExistence type="predicted"/>
<protein>
    <submittedName>
        <fullName evidence="1">Uncharacterized protein</fullName>
    </submittedName>
</protein>
<feature type="non-terminal residue" evidence="1">
    <location>
        <position position="128"/>
    </location>
</feature>
<dbReference type="AlphaFoldDB" id="X1QAE1"/>
<comment type="caution">
    <text evidence="1">The sequence shown here is derived from an EMBL/GenBank/DDBJ whole genome shotgun (WGS) entry which is preliminary data.</text>
</comment>
<dbReference type="EMBL" id="BARV01041114">
    <property type="protein sequence ID" value="GAI47975.1"/>
    <property type="molecule type" value="Genomic_DNA"/>
</dbReference>
<sequence>MHRELALWAIFHNSVLFRDFFVPVAWGEKYYHTRYYQYPAALAEDAVELGGRSTGKSIDLEFQEIQDDINDYDQESLITAFRSLHIKARLEKIIFLIIFRLFGILEGVNDISPLGTSAVNGDCPRLIE</sequence>
<accession>X1QAE1</accession>
<gene>
    <name evidence="1" type="ORF">S06H3_62387</name>
</gene>
<name>X1QAE1_9ZZZZ</name>
<reference evidence="1" key="1">
    <citation type="journal article" date="2014" name="Front. Microbiol.">
        <title>High frequency of phylogenetically diverse reductive dehalogenase-homologous genes in deep subseafloor sedimentary metagenomes.</title>
        <authorList>
            <person name="Kawai M."/>
            <person name="Futagami T."/>
            <person name="Toyoda A."/>
            <person name="Takaki Y."/>
            <person name="Nishi S."/>
            <person name="Hori S."/>
            <person name="Arai W."/>
            <person name="Tsubouchi T."/>
            <person name="Morono Y."/>
            <person name="Uchiyama I."/>
            <person name="Ito T."/>
            <person name="Fujiyama A."/>
            <person name="Inagaki F."/>
            <person name="Takami H."/>
        </authorList>
    </citation>
    <scope>NUCLEOTIDE SEQUENCE</scope>
    <source>
        <strain evidence="1">Expedition CK06-06</strain>
    </source>
</reference>